<proteinExistence type="predicted"/>
<gene>
    <name evidence="3" type="ORF">AALT52_01895</name>
</gene>
<organism evidence="3 4">
    <name type="scientific">Ligilactobacillus faecis</name>
    <dbReference type="NCBI Taxonomy" id="762833"/>
    <lineage>
        <taxon>Bacteria</taxon>
        <taxon>Bacillati</taxon>
        <taxon>Bacillota</taxon>
        <taxon>Bacilli</taxon>
        <taxon>Lactobacillales</taxon>
        <taxon>Lactobacillaceae</taxon>
        <taxon>Ligilactobacillus</taxon>
    </lineage>
</organism>
<dbReference type="PANTHER" id="PTHR43681">
    <property type="entry name" value="TRANSMEMBRANE GTPASE FZO"/>
    <property type="match status" value="1"/>
</dbReference>
<feature type="coiled-coil region" evidence="1">
    <location>
        <begin position="615"/>
        <end position="642"/>
    </location>
</feature>
<sequence length="762" mass="88052">MSTTRTRAEIVADNNKRKERILSVLNAAENYYAQKGDENTVKNIQVQKKNLEENKFSIVVVGEFSAGKSTLLNAMMGRRMLPSFTQETTATVNFLRGKNEAPNNEPGIVYYNDGSYEVLPDTELETIEKFVSTKGEDVANTVNHLDVYLDSEFLKDGVMLVDSPGLNGVAEGHKEITENQIKQSNASIFMFDATRPGSKTDFDTLGNLRENVNKIFILLNKVDMIKEDEGETVDSVIEGVKKNYKKMFPEVTEEPEIYPVSAGTALRNRQKGINEDKYLDKFESALFEFMSSDKKYVEQLRSPIKQVDSFLSTSIQELNENKEALESKTDSDEIHQKIAKLTEEIEVDRSANRDAQREIANKLNVMFKDVTNTFRVDVEKYIESSLQRLEDYEDIKDLEDYVSGFESSFTRKLRSITEDSKEELQSSIEDIVREQYVERSLELSEKLDDINMFSEIKANEKFELPTDFGEVGLSKMKDERAKLEEKIERLKQQANNASDNLAKVRGRKREQDRLEEELRVKEQALERFEQSVIKTRPEVYRAVNSTFEKRRRTGLARVADWIFGEKDVPVKKTIVDDSERRQYDEENSKRLAERKKEILEIRRRNASGNGLEEDYEVAGTQAKRADAELRQAQEEWTRLVEEQKDKLNEQGKRQLRKLKRLFEDYCTDTLSNVLQSTKKNMRSAKKEYAKLIDELINANIEQKIKNKKKHLENLETQLQSSEDERNAQLAKVEEELVQLNEMLEQVNDVKAEVESIRPESAM</sequence>
<feature type="coiled-coil region" evidence="1">
    <location>
        <begin position="674"/>
        <end position="756"/>
    </location>
</feature>
<dbReference type="Pfam" id="PF00350">
    <property type="entry name" value="Dynamin_N"/>
    <property type="match status" value="1"/>
</dbReference>
<protein>
    <submittedName>
        <fullName evidence="3">Dynamin family protein</fullName>
    </submittedName>
</protein>
<dbReference type="InterPro" id="IPR051943">
    <property type="entry name" value="TRAFAC_Dynamin-like_GTPase"/>
</dbReference>
<dbReference type="PANTHER" id="PTHR43681:SF1">
    <property type="entry name" value="SARCALUMENIN"/>
    <property type="match status" value="1"/>
</dbReference>
<dbReference type="SUPFAM" id="SSF52540">
    <property type="entry name" value="P-loop containing nucleoside triphosphate hydrolases"/>
    <property type="match status" value="1"/>
</dbReference>
<evidence type="ECO:0000259" key="2">
    <source>
        <dbReference type="Pfam" id="PF00350"/>
    </source>
</evidence>
<dbReference type="RefSeq" id="WP_369940673.1">
    <property type="nucleotide sequence ID" value="NZ_JBCLUF010000004.1"/>
</dbReference>
<accession>A0ABV4DME8</accession>
<evidence type="ECO:0000256" key="1">
    <source>
        <dbReference type="SAM" id="Coils"/>
    </source>
</evidence>
<dbReference type="CDD" id="cd09912">
    <property type="entry name" value="DLP_2"/>
    <property type="match status" value="1"/>
</dbReference>
<reference evidence="3 4" key="1">
    <citation type="submission" date="2024-03" db="EMBL/GenBank/DDBJ databases">
        <title>Mouse gut bacterial collection (mGBC) of GemPharmatech.</title>
        <authorList>
            <person name="He Y."/>
            <person name="Dong L."/>
            <person name="Wu D."/>
            <person name="Gao X."/>
            <person name="Lin Z."/>
        </authorList>
    </citation>
    <scope>NUCLEOTIDE SEQUENCE [LARGE SCALE GENOMIC DNA]</scope>
    <source>
        <strain evidence="3 4">15-30</strain>
    </source>
</reference>
<dbReference type="InterPro" id="IPR045063">
    <property type="entry name" value="Dynamin_N"/>
</dbReference>
<dbReference type="EMBL" id="JBCLUF010000004">
    <property type="protein sequence ID" value="MEY8661650.1"/>
    <property type="molecule type" value="Genomic_DNA"/>
</dbReference>
<feature type="domain" description="Dynamin N-terminal" evidence="2">
    <location>
        <begin position="58"/>
        <end position="220"/>
    </location>
</feature>
<evidence type="ECO:0000313" key="4">
    <source>
        <dbReference type="Proteomes" id="UP001565236"/>
    </source>
</evidence>
<evidence type="ECO:0000313" key="3">
    <source>
        <dbReference type="EMBL" id="MEY8661650.1"/>
    </source>
</evidence>
<feature type="coiled-coil region" evidence="1">
    <location>
        <begin position="473"/>
        <end position="531"/>
    </location>
</feature>
<dbReference type="Proteomes" id="UP001565236">
    <property type="component" value="Unassembled WGS sequence"/>
</dbReference>
<keyword evidence="1" id="KW-0175">Coiled coil</keyword>
<feature type="coiled-coil region" evidence="1">
    <location>
        <begin position="315"/>
        <end position="358"/>
    </location>
</feature>
<name>A0ABV4DME8_9LACO</name>
<comment type="caution">
    <text evidence="3">The sequence shown here is derived from an EMBL/GenBank/DDBJ whole genome shotgun (WGS) entry which is preliminary data.</text>
</comment>
<dbReference type="InterPro" id="IPR027417">
    <property type="entry name" value="P-loop_NTPase"/>
</dbReference>
<dbReference type="Gene3D" id="3.40.50.300">
    <property type="entry name" value="P-loop containing nucleotide triphosphate hydrolases"/>
    <property type="match status" value="1"/>
</dbReference>
<keyword evidence="4" id="KW-1185">Reference proteome</keyword>